<feature type="compositionally biased region" description="Basic and acidic residues" evidence="4">
    <location>
        <begin position="1"/>
        <end position="14"/>
    </location>
</feature>
<dbReference type="FunFam" id="1.10.640.10:FF:000010">
    <property type="entry name" value="Thyroid peroxidase"/>
    <property type="match status" value="1"/>
</dbReference>
<name>A0A315W433_GAMAF</name>
<keyword evidence="2" id="KW-0479">Metal-binding</keyword>
<protein>
    <recommendedName>
        <fullName evidence="5">Sushi domain-containing protein</fullName>
    </recommendedName>
</protein>
<keyword evidence="2" id="KW-0408">Iron</keyword>
<feature type="region of interest" description="Disordered" evidence="4">
    <location>
        <begin position="1"/>
        <end position="21"/>
    </location>
</feature>
<reference evidence="6 7" key="1">
    <citation type="journal article" date="2018" name="G3 (Bethesda)">
        <title>A High-Quality Reference Genome for the Invasive Mosquitofish Gambusia affinis Using a Chicago Library.</title>
        <authorList>
            <person name="Hoffberg S.L."/>
            <person name="Troendle N.J."/>
            <person name="Glenn T.C."/>
            <person name="Mahmud O."/>
            <person name="Louha S."/>
            <person name="Chalopin D."/>
            <person name="Bennetzen J.L."/>
            <person name="Mauricio R."/>
        </authorList>
    </citation>
    <scope>NUCLEOTIDE SEQUENCE [LARGE SCALE GENOMIC DNA]</scope>
    <source>
        <strain evidence="6">NE01/NJP1002.9</strain>
        <tissue evidence="6">Muscle</tissue>
    </source>
</reference>
<dbReference type="InterPro" id="IPR037120">
    <property type="entry name" value="Haem_peroxidase_sf_animal"/>
</dbReference>
<dbReference type="GO" id="GO:0004601">
    <property type="term" value="F:peroxidase activity"/>
    <property type="evidence" value="ECO:0007669"/>
    <property type="project" value="InterPro"/>
</dbReference>
<comment type="caution">
    <text evidence="3">Lacks conserved residue(s) required for the propagation of feature annotation.</text>
</comment>
<dbReference type="SMART" id="SM00032">
    <property type="entry name" value="CCP"/>
    <property type="match status" value="1"/>
</dbReference>
<dbReference type="CDD" id="cd00033">
    <property type="entry name" value="CCP"/>
    <property type="match status" value="1"/>
</dbReference>
<dbReference type="GO" id="GO:0046872">
    <property type="term" value="F:metal ion binding"/>
    <property type="evidence" value="ECO:0007669"/>
    <property type="project" value="UniProtKB-KW"/>
</dbReference>
<feature type="binding site" description="axial binding residue" evidence="2">
    <location>
        <position position="509"/>
    </location>
    <ligand>
        <name>heme b</name>
        <dbReference type="ChEBI" id="CHEBI:60344"/>
    </ligand>
    <ligandPart>
        <name>Fe</name>
        <dbReference type="ChEBI" id="CHEBI:18248"/>
    </ligandPart>
</feature>
<evidence type="ECO:0000259" key="5">
    <source>
        <dbReference type="PROSITE" id="PS50923"/>
    </source>
</evidence>
<gene>
    <name evidence="6" type="ORF">CCH79_00020249</name>
</gene>
<dbReference type="AlphaFoldDB" id="A0A315W433"/>
<dbReference type="InterPro" id="IPR019791">
    <property type="entry name" value="Haem_peroxidase_animal"/>
</dbReference>
<accession>A0A315W433</accession>
<dbReference type="GO" id="GO:0005615">
    <property type="term" value="C:extracellular space"/>
    <property type="evidence" value="ECO:0007669"/>
    <property type="project" value="TreeGrafter"/>
</dbReference>
<dbReference type="PANTHER" id="PTHR11475:SF60">
    <property type="entry name" value="THYROID PEROXIDASE"/>
    <property type="match status" value="1"/>
</dbReference>
<dbReference type="Pfam" id="PF03098">
    <property type="entry name" value="An_peroxidase"/>
    <property type="match status" value="2"/>
</dbReference>
<keyword evidence="2" id="KW-0349">Heme</keyword>
<evidence type="ECO:0000256" key="3">
    <source>
        <dbReference type="PROSITE-ProRule" id="PRU00302"/>
    </source>
</evidence>
<dbReference type="PANTHER" id="PTHR11475">
    <property type="entry name" value="OXIDASE/PEROXIDASE"/>
    <property type="match status" value="1"/>
</dbReference>
<dbReference type="GO" id="GO:0006979">
    <property type="term" value="P:response to oxidative stress"/>
    <property type="evidence" value="ECO:0007669"/>
    <property type="project" value="InterPro"/>
</dbReference>
<dbReference type="PROSITE" id="PS50292">
    <property type="entry name" value="PEROXIDASE_3"/>
    <property type="match status" value="1"/>
</dbReference>
<feature type="region of interest" description="Disordered" evidence="4">
    <location>
        <begin position="181"/>
        <end position="207"/>
    </location>
</feature>
<dbReference type="PROSITE" id="PS50923">
    <property type="entry name" value="SUSHI"/>
    <property type="match status" value="1"/>
</dbReference>
<dbReference type="SUPFAM" id="SSF48113">
    <property type="entry name" value="Heme-dependent peroxidases"/>
    <property type="match status" value="1"/>
</dbReference>
<dbReference type="Gene3D" id="2.10.70.10">
    <property type="entry name" value="Complement Module, domain 1"/>
    <property type="match status" value="1"/>
</dbReference>
<keyword evidence="3" id="KW-0768">Sushi</keyword>
<dbReference type="STRING" id="33528.ENSGAFP00000002522"/>
<dbReference type="InterPro" id="IPR000436">
    <property type="entry name" value="Sushi_SCR_CCP_dom"/>
</dbReference>
<keyword evidence="1" id="KW-1015">Disulfide bond</keyword>
<organism evidence="6 7">
    <name type="scientific">Gambusia affinis</name>
    <name type="common">Western mosquitofish</name>
    <name type="synonym">Heterandria affinis</name>
    <dbReference type="NCBI Taxonomy" id="33528"/>
    <lineage>
        <taxon>Eukaryota</taxon>
        <taxon>Metazoa</taxon>
        <taxon>Chordata</taxon>
        <taxon>Craniata</taxon>
        <taxon>Vertebrata</taxon>
        <taxon>Euteleostomi</taxon>
        <taxon>Actinopterygii</taxon>
        <taxon>Neopterygii</taxon>
        <taxon>Teleostei</taxon>
        <taxon>Neoteleostei</taxon>
        <taxon>Acanthomorphata</taxon>
        <taxon>Ovalentaria</taxon>
        <taxon>Atherinomorphae</taxon>
        <taxon>Cyprinodontiformes</taxon>
        <taxon>Poeciliidae</taxon>
        <taxon>Poeciliinae</taxon>
        <taxon>Gambusia</taxon>
    </lineage>
</organism>
<dbReference type="InterPro" id="IPR010255">
    <property type="entry name" value="Haem_peroxidase_sf"/>
</dbReference>
<dbReference type="Gene3D" id="1.10.640.10">
    <property type="entry name" value="Haem peroxidase domain superfamily, animal type"/>
    <property type="match status" value="2"/>
</dbReference>
<evidence type="ECO:0000256" key="2">
    <source>
        <dbReference type="PIRSR" id="PIRSR619791-2"/>
    </source>
</evidence>
<feature type="domain" description="Sushi" evidence="5">
    <location>
        <begin position="749"/>
        <end position="805"/>
    </location>
</feature>
<evidence type="ECO:0000313" key="6">
    <source>
        <dbReference type="EMBL" id="PWA30429.1"/>
    </source>
</evidence>
<comment type="caution">
    <text evidence="6">The sequence shown here is derived from an EMBL/GenBank/DDBJ whole genome shotgun (WGS) entry which is preliminary data.</text>
</comment>
<evidence type="ECO:0000256" key="1">
    <source>
        <dbReference type="ARBA" id="ARBA00023157"/>
    </source>
</evidence>
<dbReference type="PRINTS" id="PR00457">
    <property type="entry name" value="ANPEROXIDASE"/>
</dbReference>
<dbReference type="Pfam" id="PF00084">
    <property type="entry name" value="Sushi"/>
    <property type="match status" value="1"/>
</dbReference>
<proteinExistence type="predicted"/>
<dbReference type="InterPro" id="IPR035976">
    <property type="entry name" value="Sushi/SCR/CCP_sf"/>
</dbReference>
<evidence type="ECO:0000313" key="7">
    <source>
        <dbReference type="Proteomes" id="UP000250572"/>
    </source>
</evidence>
<dbReference type="Proteomes" id="UP000250572">
    <property type="component" value="Unassembled WGS sequence"/>
</dbReference>
<dbReference type="SUPFAM" id="SSF57535">
    <property type="entry name" value="Complement control module/SCR domain"/>
    <property type="match status" value="1"/>
</dbReference>
<sequence>MSPQKRAEVSHKDPSAAGRRGAMKTKKCFHLALLVMLVCDVPPTPSTFSSSSFRDFVVSSPQDADGASSKRHGFRFHFQPQTQEISRSGEIFHATLQILKNAAKQKYNRNFTASELLSRKNLELLAELSQCPTGTDPAVCEGSHHDKYRSISGACNNRQNPDWGAANTALVRWLPAEYEDGEEEPRGWDPQRLHHGSQLPTPRRVSREVVRTSCKGADTAYSQLLVDWGQYIDHDVTLTPQSLSGAASWVQQDCRSSCENLHPCFPVQTQDSLCMPFHRSTPACCSRAGSGILRALQRQQLNAISSFIDASLVYGHTPQLQSDLRDLCGRNGKLAVNGRFRDRQGRPYLPFVAETPSACGQGVECFRAGDGRVNEALPLIALHTLWLREHNRLAETLKLINQHWSPEAVFQEARKIVGALHQVRVRRPLQDRCSSHTNLTRSDSQLSRPAGNAGFLHPCCNIITMRDYIPKIIGVESFERHIGPYGGYDPTVDASASNVFATAAFRFGHGTIPPILRRLNESFQEDPRFPHLRLQQALFSPWRIVKEGGIEPTLRGMVATAAAVTAPDSLLVEEVTESLLVLDSQKNLDLAALNLQRGRDHGLPGYNDWRDFCGLKRIVTLDDLAEVVRDRRVAEKILHLYQHPDNIDVWLGGLVENFLPGSRTGPLFACLIGKQMKLLRDGDRFWWEADGVFTRQQREQLWKTSLSRIICENSDIQEIPADPFRLARYPAGFTFNALTAQTADVSDLRLCGPPRPVDNGDFLFSSRSGKLTALYNCFHGFQLEGAAEAVCEGGMWSADPPRCSETRLVALNAADPQKLVQILLDVQTDSETLSVGPAETKNRLSFRKARHEAFCRTAELNRDLLRSEVLLMAPGQNNQNGTSNASIVPPTFCNKAATPQHDAATTMLGSRSSCISPERPTPRLSLTRLPFESLCPAELQGSDTTRLK</sequence>
<evidence type="ECO:0000256" key="4">
    <source>
        <dbReference type="SAM" id="MobiDB-lite"/>
    </source>
</evidence>
<dbReference type="GO" id="GO:0020037">
    <property type="term" value="F:heme binding"/>
    <property type="evidence" value="ECO:0007669"/>
    <property type="project" value="InterPro"/>
</dbReference>
<keyword evidence="7" id="KW-1185">Reference proteome</keyword>
<dbReference type="EMBL" id="NHOQ01000387">
    <property type="protein sequence ID" value="PWA30429.1"/>
    <property type="molecule type" value="Genomic_DNA"/>
</dbReference>